<dbReference type="Proteomes" id="UP000051063">
    <property type="component" value="Unassembled WGS sequence"/>
</dbReference>
<protein>
    <recommendedName>
        <fullName evidence="1">Zinc finger CGNR domain-containing protein</fullName>
    </recommendedName>
</protein>
<evidence type="ECO:0000313" key="3">
    <source>
        <dbReference type="Proteomes" id="UP000051063"/>
    </source>
</evidence>
<accession>A0ABR5N2L2</accession>
<name>A0ABR5N2L2_BRECH</name>
<gene>
    <name evidence="2" type="ORF">AN963_25580</name>
</gene>
<sequence length="184" mass="21876">MEWLSIDFLNSDWRDWRGSGRRENRLEKAEWLEQFLQQWGLSAPLPIDRKISTELLNLRESMRRITESFVRSETVVPEDLAALNQALSLALAHPRLVVDGECSYHMEQVSPISGWDQVISQIARSFAELLVHEEARRIKICDNHDCQWVFFDESRNRVRRWCDDKMCGNLMKVRRFRERQKEKG</sequence>
<dbReference type="Pfam" id="PF07336">
    <property type="entry name" value="ABATE"/>
    <property type="match status" value="1"/>
</dbReference>
<reference evidence="2 3" key="1">
    <citation type="submission" date="2015-09" db="EMBL/GenBank/DDBJ databases">
        <title>Genome sequencing project for genomic taxonomy and phylogenomics of Bacillus-like bacteria.</title>
        <authorList>
            <person name="Liu B."/>
            <person name="Wang J."/>
            <person name="Zhu Y."/>
            <person name="Liu G."/>
            <person name="Chen Q."/>
            <person name="Chen Z."/>
            <person name="Lan J."/>
            <person name="Che J."/>
            <person name="Ge C."/>
            <person name="Shi H."/>
            <person name="Pan Z."/>
            <person name="Liu X."/>
        </authorList>
    </citation>
    <scope>NUCLEOTIDE SEQUENCE [LARGE SCALE GENOMIC DNA]</scope>
    <source>
        <strain evidence="2 3">DSM 8552</strain>
    </source>
</reference>
<dbReference type="InterPro" id="IPR010852">
    <property type="entry name" value="ABATE"/>
</dbReference>
<dbReference type="EMBL" id="LJJB01000013">
    <property type="protein sequence ID" value="KQL44740.1"/>
    <property type="molecule type" value="Genomic_DNA"/>
</dbReference>
<organism evidence="2 3">
    <name type="scientific">Brevibacillus choshinensis</name>
    <dbReference type="NCBI Taxonomy" id="54911"/>
    <lineage>
        <taxon>Bacteria</taxon>
        <taxon>Bacillati</taxon>
        <taxon>Bacillota</taxon>
        <taxon>Bacilli</taxon>
        <taxon>Bacillales</taxon>
        <taxon>Paenibacillaceae</taxon>
        <taxon>Brevibacillus</taxon>
    </lineage>
</organism>
<keyword evidence="3" id="KW-1185">Reference proteome</keyword>
<dbReference type="Gene3D" id="1.10.3300.10">
    <property type="entry name" value="Jann2411-like domain"/>
    <property type="match status" value="1"/>
</dbReference>
<comment type="caution">
    <text evidence="2">The sequence shown here is derived from an EMBL/GenBank/DDBJ whole genome shotgun (WGS) entry which is preliminary data.</text>
</comment>
<proteinExistence type="predicted"/>
<dbReference type="SUPFAM" id="SSF160904">
    <property type="entry name" value="Jann2411-like"/>
    <property type="match status" value="1"/>
</dbReference>
<evidence type="ECO:0000259" key="1">
    <source>
        <dbReference type="Pfam" id="PF11706"/>
    </source>
</evidence>
<dbReference type="PANTHER" id="PTHR35525">
    <property type="entry name" value="BLL6575 PROTEIN"/>
    <property type="match status" value="1"/>
</dbReference>
<feature type="domain" description="Zinc finger CGNR" evidence="1">
    <location>
        <begin position="137"/>
        <end position="180"/>
    </location>
</feature>
<dbReference type="Pfam" id="PF11706">
    <property type="entry name" value="zf-CGNR"/>
    <property type="match status" value="1"/>
</dbReference>
<dbReference type="InterPro" id="IPR021005">
    <property type="entry name" value="Znf_CGNR"/>
</dbReference>
<dbReference type="InterPro" id="IPR023286">
    <property type="entry name" value="ABATE_dom_sf"/>
</dbReference>
<evidence type="ECO:0000313" key="2">
    <source>
        <dbReference type="EMBL" id="KQL44740.1"/>
    </source>
</evidence>
<dbReference type="PANTHER" id="PTHR35525:SF3">
    <property type="entry name" value="BLL6575 PROTEIN"/>
    <property type="match status" value="1"/>
</dbReference>
<dbReference type="RefSeq" id="WP_055747331.1">
    <property type="nucleotide sequence ID" value="NZ_LJJB01000013.1"/>
</dbReference>